<dbReference type="InterPro" id="IPR050529">
    <property type="entry name" value="CYP450_sterol_14alpha_dmase"/>
</dbReference>
<evidence type="ECO:0000256" key="4">
    <source>
        <dbReference type="ARBA" id="ARBA00022723"/>
    </source>
</evidence>
<dbReference type="PANTHER" id="PTHR24304:SF2">
    <property type="entry name" value="24-HYDROXYCHOLESTEROL 7-ALPHA-HYDROXYLASE"/>
    <property type="match status" value="1"/>
</dbReference>
<dbReference type="PROSITE" id="PS00086">
    <property type="entry name" value="CYTOCHROME_P450"/>
    <property type="match status" value="1"/>
</dbReference>
<keyword evidence="9" id="KW-0472">Membrane</keyword>
<keyword evidence="4 7" id="KW-0479">Metal-binding</keyword>
<evidence type="ECO:0000313" key="10">
    <source>
        <dbReference type="EMBL" id="KAK5950152.1"/>
    </source>
</evidence>
<evidence type="ECO:0000256" key="6">
    <source>
        <dbReference type="ARBA" id="ARBA00023004"/>
    </source>
</evidence>
<comment type="cofactor">
    <cofactor evidence="1 7">
        <name>heme</name>
        <dbReference type="ChEBI" id="CHEBI:30413"/>
    </cofactor>
</comment>
<dbReference type="InterPro" id="IPR001128">
    <property type="entry name" value="Cyt_P450"/>
</dbReference>
<accession>A0AAN8IJG1</accession>
<evidence type="ECO:0000256" key="9">
    <source>
        <dbReference type="SAM" id="Phobius"/>
    </source>
</evidence>
<keyword evidence="9" id="KW-0812">Transmembrane</keyword>
<evidence type="ECO:0000256" key="7">
    <source>
        <dbReference type="PIRSR" id="PIRSR602403-1"/>
    </source>
</evidence>
<evidence type="ECO:0000256" key="8">
    <source>
        <dbReference type="RuleBase" id="RU000461"/>
    </source>
</evidence>
<dbReference type="GO" id="GO:0005506">
    <property type="term" value="F:iron ion binding"/>
    <property type="evidence" value="ECO:0007669"/>
    <property type="project" value="InterPro"/>
</dbReference>
<sequence>MSTIAPLSASAVLNAVSIALLSVLSLFAGVYLFTTIRFKLAYRKFNDASHGQNLRPPKLPVTIPWVGHAPSFLSWKPHKFWAELFSWYPRAVGACTITLGGNSTAVIFNTSAAQYLLRDRKLGRDDQNQQVVVQGLGLSKADCESYYEYHTPPAKGAVAGHIESEKINVEYLLKTDRVNEMTTEFLNTFKQQVSQAFPDGATEINLNGWLRTVMFQASTTALMGSKILEIIPNLEELFFQFDQDMMSLFFGLPKFMVRKQVTNRDQALNTLTQWHQAVEQESNGKIIDPEAAPWEPLYGSRVNRARQLYYRKKNLPVRARSGLDLGMLFGISSNAIPATGWMLMHILDSTRPENKPTTKDEPTLYTHIMSEIRESQNPDGTLNIPTLINQPILLSTLHEVLRVYVDVLISRQVTHDMTLPLSHPPTSNSTTKFTPSPSRSLFLPANTLIMLPSYPSHTNPATWQQPSQPPPSTFHPYRFLSAPPDAKSTDKPIFTTTPYNGMFFPFGGGKTICPGRVFAKQEILASVALCLLAFEFEVVGCVDERGKMTDRFPGLRDTLPGSAVMVASGDMRVSVKRR</sequence>
<protein>
    <recommendedName>
        <fullName evidence="12">Cytochrome P450</fullName>
    </recommendedName>
</protein>
<dbReference type="SUPFAM" id="SSF48264">
    <property type="entry name" value="Cytochrome P450"/>
    <property type="match status" value="1"/>
</dbReference>
<evidence type="ECO:0000256" key="2">
    <source>
        <dbReference type="ARBA" id="ARBA00010617"/>
    </source>
</evidence>
<keyword evidence="3 7" id="KW-0349">Heme</keyword>
<name>A0AAN8IJG1_9EURO</name>
<keyword evidence="6 7" id="KW-0408">Iron</keyword>
<evidence type="ECO:0000256" key="1">
    <source>
        <dbReference type="ARBA" id="ARBA00001971"/>
    </source>
</evidence>
<dbReference type="InterPro" id="IPR017972">
    <property type="entry name" value="Cyt_P450_CS"/>
</dbReference>
<dbReference type="GO" id="GO:0016705">
    <property type="term" value="F:oxidoreductase activity, acting on paired donors, with incorporation or reduction of molecular oxygen"/>
    <property type="evidence" value="ECO:0007669"/>
    <property type="project" value="InterPro"/>
</dbReference>
<evidence type="ECO:0000313" key="11">
    <source>
        <dbReference type="Proteomes" id="UP001316803"/>
    </source>
</evidence>
<dbReference type="InterPro" id="IPR036396">
    <property type="entry name" value="Cyt_P450_sf"/>
</dbReference>
<gene>
    <name evidence="10" type="ORF">OHC33_008867</name>
</gene>
<feature type="transmembrane region" description="Helical" evidence="9">
    <location>
        <begin position="12"/>
        <end position="34"/>
    </location>
</feature>
<keyword evidence="5 8" id="KW-0560">Oxidoreductase</keyword>
<proteinExistence type="inferred from homology"/>
<comment type="similarity">
    <text evidence="2 8">Belongs to the cytochrome P450 family.</text>
</comment>
<dbReference type="InterPro" id="IPR002403">
    <property type="entry name" value="Cyt_P450_E_grp-IV"/>
</dbReference>
<evidence type="ECO:0000256" key="3">
    <source>
        <dbReference type="ARBA" id="ARBA00022617"/>
    </source>
</evidence>
<comment type="caution">
    <text evidence="10">The sequence shown here is derived from an EMBL/GenBank/DDBJ whole genome shotgun (WGS) entry which is preliminary data.</text>
</comment>
<dbReference type="PRINTS" id="PR00465">
    <property type="entry name" value="EP450IV"/>
</dbReference>
<dbReference type="Pfam" id="PF00067">
    <property type="entry name" value="p450"/>
    <property type="match status" value="1"/>
</dbReference>
<dbReference type="GO" id="GO:0008395">
    <property type="term" value="F:steroid hydroxylase activity"/>
    <property type="evidence" value="ECO:0007669"/>
    <property type="project" value="TreeGrafter"/>
</dbReference>
<reference evidence="10 11" key="1">
    <citation type="submission" date="2022-12" db="EMBL/GenBank/DDBJ databases">
        <title>Genomic features and morphological characterization of a novel Knufia sp. strain isolated from spacecraft assembly facility.</title>
        <authorList>
            <person name="Teixeira M."/>
            <person name="Chander A.M."/>
            <person name="Stajich J.E."/>
            <person name="Venkateswaran K."/>
        </authorList>
    </citation>
    <scope>NUCLEOTIDE SEQUENCE [LARGE SCALE GENOMIC DNA]</scope>
    <source>
        <strain evidence="10 11">FJI-L2-BK-P2</strain>
    </source>
</reference>
<keyword evidence="9" id="KW-1133">Transmembrane helix</keyword>
<dbReference type="Proteomes" id="UP001316803">
    <property type="component" value="Unassembled WGS sequence"/>
</dbReference>
<dbReference type="CDD" id="cd11040">
    <property type="entry name" value="CYP7_CYP8-like"/>
    <property type="match status" value="1"/>
</dbReference>
<dbReference type="GO" id="GO:0020037">
    <property type="term" value="F:heme binding"/>
    <property type="evidence" value="ECO:0007669"/>
    <property type="project" value="InterPro"/>
</dbReference>
<keyword evidence="11" id="KW-1185">Reference proteome</keyword>
<organism evidence="10 11">
    <name type="scientific">Knufia fluminis</name>
    <dbReference type="NCBI Taxonomy" id="191047"/>
    <lineage>
        <taxon>Eukaryota</taxon>
        <taxon>Fungi</taxon>
        <taxon>Dikarya</taxon>
        <taxon>Ascomycota</taxon>
        <taxon>Pezizomycotina</taxon>
        <taxon>Eurotiomycetes</taxon>
        <taxon>Chaetothyriomycetidae</taxon>
        <taxon>Chaetothyriales</taxon>
        <taxon>Trichomeriaceae</taxon>
        <taxon>Knufia</taxon>
    </lineage>
</organism>
<dbReference type="PANTHER" id="PTHR24304">
    <property type="entry name" value="CYTOCHROME P450 FAMILY 7"/>
    <property type="match status" value="1"/>
</dbReference>
<dbReference type="EMBL" id="JAKLMC020000029">
    <property type="protein sequence ID" value="KAK5950152.1"/>
    <property type="molecule type" value="Genomic_DNA"/>
</dbReference>
<evidence type="ECO:0000256" key="5">
    <source>
        <dbReference type="ARBA" id="ARBA00023002"/>
    </source>
</evidence>
<dbReference type="Gene3D" id="1.10.630.10">
    <property type="entry name" value="Cytochrome P450"/>
    <property type="match status" value="1"/>
</dbReference>
<evidence type="ECO:0008006" key="12">
    <source>
        <dbReference type="Google" id="ProtNLM"/>
    </source>
</evidence>
<dbReference type="AlphaFoldDB" id="A0AAN8IJG1"/>
<feature type="binding site" description="axial binding residue" evidence="7">
    <location>
        <position position="513"/>
    </location>
    <ligand>
        <name>heme</name>
        <dbReference type="ChEBI" id="CHEBI:30413"/>
    </ligand>
    <ligandPart>
        <name>Fe</name>
        <dbReference type="ChEBI" id="CHEBI:18248"/>
    </ligandPart>
</feature>
<keyword evidence="8" id="KW-0503">Monooxygenase</keyword>